<protein>
    <submittedName>
        <fullName evidence="2">Putative membrane-anchored protein</fullName>
    </submittedName>
</protein>
<dbReference type="AlphaFoldDB" id="A0A369AMD4"/>
<dbReference type="InterPro" id="IPR007136">
    <property type="entry name" value="DUF347"/>
</dbReference>
<keyword evidence="1" id="KW-1133">Transmembrane helix</keyword>
<reference evidence="2 3" key="1">
    <citation type="submission" date="2018-07" db="EMBL/GenBank/DDBJ databases">
        <title>Genomic Encyclopedia of Type Strains, Phase IV (KMG-IV): sequencing the most valuable type-strain genomes for metagenomic binning, comparative biology and taxonomic classification.</title>
        <authorList>
            <person name="Goeker M."/>
        </authorList>
    </citation>
    <scope>NUCLEOTIDE SEQUENCE [LARGE SCALE GENOMIC DNA]</scope>
    <source>
        <strain evidence="2 3">DSM 100911</strain>
    </source>
</reference>
<keyword evidence="1" id="KW-0812">Transmembrane</keyword>
<feature type="transmembrane region" description="Helical" evidence="1">
    <location>
        <begin position="43"/>
        <end position="61"/>
    </location>
</feature>
<keyword evidence="3" id="KW-1185">Reference proteome</keyword>
<evidence type="ECO:0000256" key="1">
    <source>
        <dbReference type="SAM" id="Phobius"/>
    </source>
</evidence>
<feature type="transmembrane region" description="Helical" evidence="1">
    <location>
        <begin position="164"/>
        <end position="185"/>
    </location>
</feature>
<feature type="transmembrane region" description="Helical" evidence="1">
    <location>
        <begin position="98"/>
        <end position="118"/>
    </location>
</feature>
<proteinExistence type="predicted"/>
<feature type="transmembrane region" description="Helical" evidence="1">
    <location>
        <begin position="73"/>
        <end position="92"/>
    </location>
</feature>
<dbReference type="Pfam" id="PF03988">
    <property type="entry name" value="DUF347"/>
    <property type="match status" value="4"/>
</dbReference>
<gene>
    <name evidence="2" type="ORF">DFR45_105107</name>
</gene>
<dbReference type="Proteomes" id="UP000252174">
    <property type="component" value="Unassembled WGS sequence"/>
</dbReference>
<keyword evidence="1" id="KW-0472">Membrane</keyword>
<dbReference type="OrthoDB" id="9794709at2"/>
<dbReference type="EMBL" id="QPJU01000005">
    <property type="protein sequence ID" value="RCX09478.1"/>
    <property type="molecule type" value="Genomic_DNA"/>
</dbReference>
<evidence type="ECO:0000313" key="2">
    <source>
        <dbReference type="EMBL" id="RCX09478.1"/>
    </source>
</evidence>
<name>A0A369AMD4_9BURK</name>
<accession>A0A369AMD4</accession>
<evidence type="ECO:0000313" key="3">
    <source>
        <dbReference type="Proteomes" id="UP000252174"/>
    </source>
</evidence>
<comment type="caution">
    <text evidence="2">The sequence shown here is derived from an EMBL/GenBank/DDBJ whole genome shotgun (WGS) entry which is preliminary data.</text>
</comment>
<sequence>MKPATEHALAKVPEVTLGFWIIKIAATTLGETGGDAVSMSMNLGYLLSTGIFGAIFLATVVAQVKAKRFHPFLYWSTIVATTTVGTTLADFADRSLGIGYAGGSSLLLALLLGSLFVWHRTLGSVSASTVSSPKAEAFYWLTIMFSQTLGTALGDWTADTAGLGYANASLVFSGLLALVVAAYFWTGVSRTLLFWTAFVLTRPLGAVVGDFLDKPVTGGGLALSRYSASAALLAFMLVAILVTQVIDHVHRAFTPD</sequence>
<feature type="transmembrane region" description="Helical" evidence="1">
    <location>
        <begin position="192"/>
        <end position="212"/>
    </location>
</feature>
<feature type="transmembrane region" description="Helical" evidence="1">
    <location>
        <begin position="224"/>
        <end position="246"/>
    </location>
</feature>
<organism evidence="2 3">
    <name type="scientific">Extensimonas vulgaris</name>
    <dbReference type="NCBI Taxonomy" id="1031594"/>
    <lineage>
        <taxon>Bacteria</taxon>
        <taxon>Pseudomonadati</taxon>
        <taxon>Pseudomonadota</taxon>
        <taxon>Betaproteobacteria</taxon>
        <taxon>Burkholderiales</taxon>
        <taxon>Comamonadaceae</taxon>
        <taxon>Extensimonas</taxon>
    </lineage>
</organism>
<dbReference type="RefSeq" id="WP_114483345.1">
    <property type="nucleotide sequence ID" value="NZ_QPJU01000005.1"/>
</dbReference>